<sequence>MAENVLVVHGGGPTAVINSSLYGVLEEAKESGRIGKVYGAIGGSEGILKERLLDLMQFPEEKLQLLLQTPATAIGSSRYALEQEDYEAMVDIFRKHEIKYVLLNGGNGTMDTCGKIYEVCKDAGICVVGIPKTIDNDIAITDHTPGFGSAARYIAETTAEVGADVKALPIHVCVMEAMGRNAGWITAASALARKKPGDAPHLIYLPERPFNEEEFLEDVKRLYEEKGGVVVVASEGLKNGDGEPIVPPIFKTERATYYGDVSSYLANLVIQKLGIKARSEKPGICGRASIALQSPVDREEAVLAGREALKAAMNGESGVMVGFIRDETEDGSYRMHVELIPIKEVMMYERIIPEEYINERGNDVTDAFVKWCKPLIGGELKDMIDFKEYYEEKEGGSR</sequence>
<feature type="site" description="Important for catalytic activity; stabilizes the transition state when the phosphoryl donor is PPi" evidence="6">
    <location>
        <position position="132"/>
    </location>
</feature>
<keyword evidence="4 6" id="KW-0418">Kinase</keyword>
<dbReference type="InterPro" id="IPR035966">
    <property type="entry name" value="PKF_sf"/>
</dbReference>
<keyword evidence="2 6" id="KW-0808">Transferase</keyword>
<evidence type="ECO:0000313" key="8">
    <source>
        <dbReference type="EMBL" id="EHI58486.1"/>
    </source>
</evidence>
<dbReference type="GO" id="GO:0006002">
    <property type="term" value="P:fructose 6-phosphate metabolic process"/>
    <property type="evidence" value="ECO:0007669"/>
    <property type="project" value="InterPro"/>
</dbReference>
<comment type="catalytic activity">
    <reaction evidence="6">
        <text>beta-D-fructose 6-phosphate + diphosphate = beta-D-fructose 1,6-bisphosphate + phosphate + H(+)</text>
        <dbReference type="Rhea" id="RHEA:13613"/>
        <dbReference type="ChEBI" id="CHEBI:15378"/>
        <dbReference type="ChEBI" id="CHEBI:32966"/>
        <dbReference type="ChEBI" id="CHEBI:33019"/>
        <dbReference type="ChEBI" id="CHEBI:43474"/>
        <dbReference type="ChEBI" id="CHEBI:57634"/>
        <dbReference type="EC" id="2.7.1.90"/>
    </reaction>
</comment>
<evidence type="ECO:0000256" key="2">
    <source>
        <dbReference type="ARBA" id="ARBA00022679"/>
    </source>
</evidence>
<dbReference type="PANTHER" id="PTHR45770">
    <property type="entry name" value="ATP-DEPENDENT 6-PHOSPHOFRUCTOKINASE 1"/>
    <property type="match status" value="1"/>
</dbReference>
<evidence type="ECO:0000256" key="6">
    <source>
        <dbReference type="HAMAP-Rule" id="MF_01978"/>
    </source>
</evidence>
<dbReference type="GO" id="GO:0047334">
    <property type="term" value="F:diphosphate-fructose-6-phosphate 1-phosphotransferase activity"/>
    <property type="evidence" value="ECO:0007669"/>
    <property type="project" value="UniProtKB-EC"/>
</dbReference>
<dbReference type="InterPro" id="IPR022953">
    <property type="entry name" value="ATP_PFK"/>
</dbReference>
<dbReference type="GO" id="GO:0003872">
    <property type="term" value="F:6-phosphofructokinase activity"/>
    <property type="evidence" value="ECO:0007669"/>
    <property type="project" value="UniProtKB-UniRule"/>
</dbReference>
<dbReference type="GO" id="GO:0005737">
    <property type="term" value="C:cytoplasm"/>
    <property type="evidence" value="ECO:0007669"/>
    <property type="project" value="UniProtKB-SubCell"/>
</dbReference>
<dbReference type="UniPathway" id="UPA00109">
    <property type="reaction ID" value="UER00182"/>
</dbReference>
<keyword evidence="6" id="KW-0324">Glycolysis</keyword>
<comment type="activity regulation">
    <text evidence="6">Non-allosteric.</text>
</comment>
<dbReference type="Gene3D" id="3.40.50.450">
    <property type="match status" value="1"/>
</dbReference>
<feature type="binding site" evidence="6">
    <location>
        <position position="107"/>
    </location>
    <ligand>
        <name>Mg(2+)</name>
        <dbReference type="ChEBI" id="CHEBI:18420"/>
        <note>catalytic</note>
    </ligand>
</feature>
<dbReference type="PRINTS" id="PR00476">
    <property type="entry name" value="PHFRCTKINASE"/>
</dbReference>
<keyword evidence="5 6" id="KW-0460">Magnesium</keyword>
<keyword evidence="3 6" id="KW-0479">Metal-binding</keyword>
<comment type="pathway">
    <text evidence="6">Carbohydrate degradation; glycolysis; D-glyceraldehyde 3-phosphate and glycerone phosphate from D-glucose: step 3/4.</text>
</comment>
<protein>
    <recommendedName>
        <fullName evidence="6">Pyrophosphate--fructose 6-phosphate 1-phosphotransferase</fullName>
        <ecNumber evidence="6">2.7.1.90</ecNumber>
    </recommendedName>
    <alternativeName>
        <fullName evidence="6">6-phosphofructokinase, pyrophosphate dependent</fullName>
    </alternativeName>
    <alternativeName>
        <fullName evidence="6">PPi-dependent phosphofructokinase</fullName>
        <shortName evidence="6">PPi-PFK</shortName>
    </alternativeName>
    <alternativeName>
        <fullName evidence="6">Pyrophosphate-dependent 6-phosphofructose-1-kinase</fullName>
    </alternativeName>
</protein>
<dbReference type="Pfam" id="PF00365">
    <property type="entry name" value="PFK"/>
    <property type="match status" value="1"/>
</dbReference>
<organism evidence="8 9">
    <name type="scientific">Hungatella hathewayi WAL-18680</name>
    <dbReference type="NCBI Taxonomy" id="742737"/>
    <lineage>
        <taxon>Bacteria</taxon>
        <taxon>Bacillati</taxon>
        <taxon>Bacillota</taxon>
        <taxon>Clostridia</taxon>
        <taxon>Lachnospirales</taxon>
        <taxon>Lachnospiraceae</taxon>
        <taxon>Hungatella</taxon>
    </lineage>
</organism>
<comment type="subcellular location">
    <subcellularLocation>
        <location evidence="6">Cytoplasm</location>
    </subcellularLocation>
</comment>
<comment type="function">
    <text evidence="6">Catalyzes the phosphorylation of D-fructose 6-phosphate, the first committing step of glycolysis. Uses inorganic phosphate (PPi) as phosphoryl donor instead of ATP like common ATP-dependent phosphofructokinases (ATP-PFKs), which renders the reaction reversible, and can thus function both in glycolysis and gluconeogenesis. Consistently, PPi-PFK can replace the enzymes of both the forward (ATP-PFK) and reverse (fructose-bisphosphatase (FBPase)) reactions.</text>
</comment>
<dbReference type="GO" id="GO:0046872">
    <property type="term" value="F:metal ion binding"/>
    <property type="evidence" value="ECO:0007669"/>
    <property type="project" value="UniProtKB-KW"/>
</dbReference>
<evidence type="ECO:0000256" key="4">
    <source>
        <dbReference type="ARBA" id="ARBA00022777"/>
    </source>
</evidence>
<comment type="caution">
    <text evidence="8">The sequence shown here is derived from an EMBL/GenBank/DDBJ whole genome shotgun (WGS) entry which is preliminary data.</text>
</comment>
<dbReference type="InterPro" id="IPR011404">
    <property type="entry name" value="PPi-PFK"/>
</dbReference>
<dbReference type="RefSeq" id="WP_006781534.1">
    <property type="nucleotide sequence ID" value="NZ_CP040506.1"/>
</dbReference>
<evidence type="ECO:0000313" key="9">
    <source>
        <dbReference type="Proteomes" id="UP000005384"/>
    </source>
</evidence>
<feature type="binding site" evidence="6">
    <location>
        <begin position="178"/>
        <end position="180"/>
    </location>
    <ligand>
        <name>substrate</name>
    </ligand>
</feature>
<comment type="subunit">
    <text evidence="6">Homodimer.</text>
</comment>
<dbReference type="OrthoDB" id="9802503at2"/>
<feature type="binding site" evidence="6">
    <location>
        <position position="12"/>
    </location>
    <ligand>
        <name>diphosphate</name>
        <dbReference type="ChEBI" id="CHEBI:33019"/>
    </ligand>
</feature>
<evidence type="ECO:0000259" key="7">
    <source>
        <dbReference type="Pfam" id="PF00365"/>
    </source>
</evidence>
<dbReference type="Gene3D" id="3.40.50.460">
    <property type="entry name" value="Phosphofructokinase domain"/>
    <property type="match status" value="1"/>
</dbReference>
<dbReference type="InterPro" id="IPR000023">
    <property type="entry name" value="Phosphofructokinase_dom"/>
</dbReference>
<dbReference type="EC" id="2.7.1.90" evidence="6"/>
<accession>G5IJ66</accession>
<comment type="similarity">
    <text evidence="6">Belongs to the phosphofructokinase type A (PFKA) family. PPi-dependent PFK group II subfamily. Clade 'B2' sub-subfamily.</text>
</comment>
<dbReference type="HOGENOM" id="CLU_020655_1_1_9"/>
<dbReference type="PIRSF" id="PIRSF036483">
    <property type="entry name" value="PFK_XF0274"/>
    <property type="match status" value="1"/>
</dbReference>
<comment type="cofactor">
    <cofactor evidence="1 6">
        <name>Mg(2+)</name>
        <dbReference type="ChEBI" id="CHEBI:18420"/>
    </cofactor>
</comment>
<name>G5IJ66_9FIRM</name>
<feature type="binding site" evidence="6">
    <location>
        <position position="235"/>
    </location>
    <ligand>
        <name>substrate</name>
    </ligand>
</feature>
<evidence type="ECO:0000256" key="5">
    <source>
        <dbReference type="ARBA" id="ARBA00022842"/>
    </source>
</evidence>
<reference evidence="8 9" key="1">
    <citation type="submission" date="2011-08" db="EMBL/GenBank/DDBJ databases">
        <title>The Genome Sequence of Clostridium hathewayi WAL-18680.</title>
        <authorList>
            <consortium name="The Broad Institute Genome Sequencing Platform"/>
            <person name="Earl A."/>
            <person name="Ward D."/>
            <person name="Feldgarden M."/>
            <person name="Gevers D."/>
            <person name="Finegold S.M."/>
            <person name="Summanen P.H."/>
            <person name="Molitoris D.R."/>
            <person name="Song M."/>
            <person name="Daigneault M."/>
            <person name="Allen-Vercoe E."/>
            <person name="Young S.K."/>
            <person name="Zeng Q."/>
            <person name="Gargeya S."/>
            <person name="Fitzgerald M."/>
            <person name="Haas B."/>
            <person name="Abouelleil A."/>
            <person name="Alvarado L."/>
            <person name="Arachchi H.M."/>
            <person name="Berlin A."/>
            <person name="Brown A."/>
            <person name="Chapman S.B."/>
            <person name="Chen Z."/>
            <person name="Dunbar C."/>
            <person name="Freedman E."/>
            <person name="Gearin G."/>
            <person name="Gellesch M."/>
            <person name="Goldberg J."/>
            <person name="Griggs A."/>
            <person name="Gujja S."/>
            <person name="Heiman D."/>
            <person name="Howarth C."/>
            <person name="Larson L."/>
            <person name="Lui A."/>
            <person name="MacDonald P.J.P."/>
            <person name="Montmayeur A."/>
            <person name="Murphy C."/>
            <person name="Neiman D."/>
            <person name="Pearson M."/>
            <person name="Priest M."/>
            <person name="Roberts A."/>
            <person name="Saif S."/>
            <person name="Shea T."/>
            <person name="Shenoy N."/>
            <person name="Sisk P."/>
            <person name="Stolte C."/>
            <person name="Sykes S."/>
            <person name="Wortman J."/>
            <person name="Nusbaum C."/>
            <person name="Birren B."/>
        </authorList>
    </citation>
    <scope>NUCLEOTIDE SEQUENCE [LARGE SCALE GENOMIC DNA]</scope>
    <source>
        <strain evidence="8 9">WAL-18680</strain>
    </source>
</reference>
<dbReference type="SUPFAM" id="SSF53784">
    <property type="entry name" value="Phosphofructokinase"/>
    <property type="match status" value="1"/>
</dbReference>
<dbReference type="InterPro" id="IPR050929">
    <property type="entry name" value="PFKA"/>
</dbReference>
<feature type="binding site" evidence="6">
    <location>
        <begin position="133"/>
        <end position="135"/>
    </location>
    <ligand>
        <name>substrate</name>
    </ligand>
</feature>
<feature type="domain" description="Phosphofructokinase" evidence="7">
    <location>
        <begin position="4"/>
        <end position="310"/>
    </location>
</feature>
<keyword evidence="9" id="KW-1185">Reference proteome</keyword>
<keyword evidence="6" id="KW-0963">Cytoplasm</keyword>
<dbReference type="Proteomes" id="UP000005384">
    <property type="component" value="Unassembled WGS sequence"/>
</dbReference>
<comment type="caution">
    <text evidence="6">Lacks conserved residue(s) required for the propagation of feature annotation.</text>
</comment>
<dbReference type="EMBL" id="ADLN01000097">
    <property type="protein sequence ID" value="EHI58486.1"/>
    <property type="molecule type" value="Genomic_DNA"/>
</dbReference>
<evidence type="ECO:0000256" key="1">
    <source>
        <dbReference type="ARBA" id="ARBA00001946"/>
    </source>
</evidence>
<evidence type="ECO:0000256" key="3">
    <source>
        <dbReference type="ARBA" id="ARBA00022723"/>
    </source>
</evidence>
<feature type="active site" description="Proton acceptor" evidence="6">
    <location>
        <position position="135"/>
    </location>
</feature>
<dbReference type="PATRIC" id="fig|742737.3.peg.3522"/>
<proteinExistence type="inferred from homology"/>
<gene>
    <name evidence="6" type="primary">pfp</name>
    <name evidence="8" type="ORF">HMPREF9473_03544</name>
</gene>
<dbReference type="NCBIfam" id="NF010675">
    <property type="entry name" value="PRK14072.1"/>
    <property type="match status" value="1"/>
</dbReference>
<dbReference type="AlphaFoldDB" id="G5IJ66"/>
<dbReference type="HAMAP" id="MF_01978">
    <property type="entry name" value="Phosphofructokinase_II_B2"/>
    <property type="match status" value="1"/>
</dbReference>